<reference evidence="4 5" key="1">
    <citation type="submission" date="2024-05" db="EMBL/GenBank/DDBJ databases">
        <authorList>
            <person name="Wallberg A."/>
        </authorList>
    </citation>
    <scope>NUCLEOTIDE SEQUENCE [LARGE SCALE GENOMIC DNA]</scope>
</reference>
<dbReference type="EMBL" id="CAXKWB010003902">
    <property type="protein sequence ID" value="CAL4070995.1"/>
    <property type="molecule type" value="Genomic_DNA"/>
</dbReference>
<dbReference type="GO" id="GO:0008270">
    <property type="term" value="F:zinc ion binding"/>
    <property type="evidence" value="ECO:0007669"/>
    <property type="project" value="UniProtKB-KW"/>
</dbReference>
<dbReference type="Proteomes" id="UP001497623">
    <property type="component" value="Unassembled WGS sequence"/>
</dbReference>
<feature type="region of interest" description="Disordered" evidence="2">
    <location>
        <begin position="43"/>
        <end position="104"/>
    </location>
</feature>
<keyword evidence="1" id="KW-0862">Zinc</keyword>
<protein>
    <recommendedName>
        <fullName evidence="3">C2H2-type domain-containing protein</fullName>
    </recommendedName>
</protein>
<dbReference type="AlphaFoldDB" id="A0AAV2Q4E5"/>
<feature type="compositionally biased region" description="Low complexity" evidence="2">
    <location>
        <begin position="87"/>
        <end position="103"/>
    </location>
</feature>
<keyword evidence="5" id="KW-1185">Reference proteome</keyword>
<feature type="domain" description="C2H2-type" evidence="3">
    <location>
        <begin position="248"/>
        <end position="277"/>
    </location>
</feature>
<comment type="caution">
    <text evidence="4">The sequence shown here is derived from an EMBL/GenBank/DDBJ whole genome shotgun (WGS) entry which is preliminary data.</text>
</comment>
<keyword evidence="1" id="KW-0863">Zinc-finger</keyword>
<accession>A0AAV2Q4E5</accession>
<gene>
    <name evidence="4" type="ORF">MNOR_LOCUS8406</name>
</gene>
<evidence type="ECO:0000313" key="5">
    <source>
        <dbReference type="Proteomes" id="UP001497623"/>
    </source>
</evidence>
<dbReference type="InterPro" id="IPR036236">
    <property type="entry name" value="Znf_C2H2_sf"/>
</dbReference>
<dbReference type="SMART" id="SM00355">
    <property type="entry name" value="ZnF_C2H2"/>
    <property type="match status" value="2"/>
</dbReference>
<organism evidence="4 5">
    <name type="scientific">Meganyctiphanes norvegica</name>
    <name type="common">Northern krill</name>
    <name type="synonym">Thysanopoda norvegica</name>
    <dbReference type="NCBI Taxonomy" id="48144"/>
    <lineage>
        <taxon>Eukaryota</taxon>
        <taxon>Metazoa</taxon>
        <taxon>Ecdysozoa</taxon>
        <taxon>Arthropoda</taxon>
        <taxon>Crustacea</taxon>
        <taxon>Multicrustacea</taxon>
        <taxon>Malacostraca</taxon>
        <taxon>Eumalacostraca</taxon>
        <taxon>Eucarida</taxon>
        <taxon>Euphausiacea</taxon>
        <taxon>Euphausiidae</taxon>
        <taxon>Meganyctiphanes</taxon>
    </lineage>
</organism>
<evidence type="ECO:0000256" key="1">
    <source>
        <dbReference type="PROSITE-ProRule" id="PRU00042"/>
    </source>
</evidence>
<feature type="domain" description="C2H2-type" evidence="3">
    <location>
        <begin position="220"/>
        <end position="247"/>
    </location>
</feature>
<dbReference type="PROSITE" id="PS00028">
    <property type="entry name" value="ZINC_FINGER_C2H2_1"/>
    <property type="match status" value="2"/>
</dbReference>
<evidence type="ECO:0000313" key="4">
    <source>
        <dbReference type="EMBL" id="CAL4070995.1"/>
    </source>
</evidence>
<keyword evidence="1" id="KW-0479">Metal-binding</keyword>
<dbReference type="PROSITE" id="PS50157">
    <property type="entry name" value="ZINC_FINGER_C2H2_2"/>
    <property type="match status" value="2"/>
</dbReference>
<evidence type="ECO:0000256" key="2">
    <source>
        <dbReference type="SAM" id="MobiDB-lite"/>
    </source>
</evidence>
<evidence type="ECO:0000259" key="3">
    <source>
        <dbReference type="PROSITE" id="PS50157"/>
    </source>
</evidence>
<sequence>SYVKAFGPAAKRGIPLTTDQKWVQAVIEAQRAIMMPKFSRSNLLATMPPSDDSDCGPDNGSKSSEKSSENDSASEDSYRGSKKTRNRTVNSNTSSSESSTNSYENKKINKLKMKYLKKTRRKNKKNNIRRILDNYIDNSEIWGHFQKLNPLNSGIAMLSRRQRLILDEHFTHDNLIPFDAQKDLAKELNLTQETVGQYLDYLRRLERKKIKIFKEGDRVYSCRICPVRYIWKQSLDHHMQLHSPERGLKCSDCSSAFEHPSVYYHHLRYKGHNASREIDEYLKKLTEHAISVKDLINDLNYIFTDTYNKKCCNLDLEKIVDKVYELQCQPGAQCQCDDEYSDRVPQYIQDMFQGMDNPDDFIIVDDDDLIYMGKGSGDELVPMIIKTGAEMLAASDVSYKKFSYKFRPPNNLAQWAGDLQRIATQSHLASS</sequence>
<name>A0AAV2Q4E5_MEGNR</name>
<proteinExistence type="predicted"/>
<feature type="non-terminal residue" evidence="4">
    <location>
        <position position="1"/>
    </location>
</feature>
<dbReference type="SUPFAM" id="SSF57667">
    <property type="entry name" value="beta-beta-alpha zinc fingers"/>
    <property type="match status" value="1"/>
</dbReference>
<dbReference type="InterPro" id="IPR013087">
    <property type="entry name" value="Znf_C2H2_type"/>
</dbReference>
<dbReference type="Gene3D" id="3.30.160.60">
    <property type="entry name" value="Classic Zinc Finger"/>
    <property type="match status" value="1"/>
</dbReference>